<evidence type="ECO:0000313" key="1">
    <source>
        <dbReference type="EMBL" id="OFD69952.1"/>
    </source>
</evidence>
<evidence type="ECO:0000313" key="2">
    <source>
        <dbReference type="Proteomes" id="UP000175706"/>
    </source>
</evidence>
<gene>
    <name evidence="1" type="ORF">BWGOE8_58750</name>
</gene>
<name>A0A1E8AYM2_BACMY</name>
<dbReference type="RefSeq" id="WP_070145982.1">
    <property type="nucleotide sequence ID" value="NZ_JARMBR010000064.1"/>
</dbReference>
<organism evidence="1 2">
    <name type="scientific">Bacillus mycoides</name>
    <dbReference type="NCBI Taxonomy" id="1405"/>
    <lineage>
        <taxon>Bacteria</taxon>
        <taxon>Bacillati</taxon>
        <taxon>Bacillota</taxon>
        <taxon>Bacilli</taxon>
        <taxon>Bacillales</taxon>
        <taxon>Bacillaceae</taxon>
        <taxon>Bacillus</taxon>
        <taxon>Bacillus cereus group</taxon>
    </lineage>
</organism>
<accession>A0A1E8AYM2</accession>
<dbReference type="Proteomes" id="UP000175706">
    <property type="component" value="Unassembled WGS sequence"/>
</dbReference>
<protein>
    <submittedName>
        <fullName evidence="1">Uncharacterized protein</fullName>
    </submittedName>
</protein>
<sequence>MLNKMNEIMILEPYRKDYEATTLSLVHKEKIPYNTVIETLREIMGSGLIPSVIKIDIEA</sequence>
<reference evidence="1 2" key="1">
    <citation type="submission" date="2016-05" db="EMBL/GenBank/DDBJ databases">
        <title>Bacillus thuringiensis and Bacillus weihenstephanensis as novel biocontrol agents of wilt causing Verticillium species.</title>
        <authorList>
            <person name="Hollensteiner J."/>
            <person name="Wemheuer F."/>
            <person name="Harting R."/>
            <person name="Kolarzyk A."/>
            <person name="Diaz-Valerio S."/>
            <person name="Poehlein A."/>
            <person name="Brzuszkiewicz E."/>
            <person name="Nesemann K."/>
            <person name="Braus-Stromeyer S."/>
            <person name="Braus G."/>
            <person name="Daniel R."/>
            <person name="Liesegang H."/>
        </authorList>
    </citation>
    <scope>NUCLEOTIDE SEQUENCE [LARGE SCALE GENOMIC DNA]</scope>
    <source>
        <strain evidence="1 2">GOE8</strain>
    </source>
</reference>
<dbReference type="EMBL" id="LXLT01000117">
    <property type="protein sequence ID" value="OFD69952.1"/>
    <property type="molecule type" value="Genomic_DNA"/>
</dbReference>
<proteinExistence type="predicted"/>
<comment type="caution">
    <text evidence="1">The sequence shown here is derived from an EMBL/GenBank/DDBJ whole genome shotgun (WGS) entry which is preliminary data.</text>
</comment>
<dbReference type="AlphaFoldDB" id="A0A1E8AYM2"/>